<dbReference type="InterPro" id="IPR029048">
    <property type="entry name" value="HSP70_C_sf"/>
</dbReference>
<dbReference type="OrthoDB" id="5863058at2759"/>
<dbReference type="Proteomes" id="UP000271098">
    <property type="component" value="Unassembled WGS sequence"/>
</dbReference>
<sequence length="141" mass="17106">MEKEKIDSKNAVEEYVYYIRDKLSDTCAEFITKERVRKAYDEYTKGSEKYAHLESNDMEKRVRKAYDEYTKGSEKYAHLESNDMEKVISAVEEKKKWLDEQRTRQEKRKKTEPPVIFVHQIKEEQQVFFYFPVFSIFNFIS</sequence>
<evidence type="ECO:0000313" key="1">
    <source>
        <dbReference type="EMBL" id="VDN19878.1"/>
    </source>
</evidence>
<dbReference type="EMBL" id="UYRT01079053">
    <property type="protein sequence ID" value="VDN19878.1"/>
    <property type="molecule type" value="Genomic_DNA"/>
</dbReference>
<evidence type="ECO:0000313" key="3">
    <source>
        <dbReference type="WBParaSite" id="GPUH_0001213401-mRNA-1"/>
    </source>
</evidence>
<name>A0A183DTS9_9BILA</name>
<reference evidence="3" key="1">
    <citation type="submission" date="2016-06" db="UniProtKB">
        <authorList>
            <consortium name="WormBaseParasite"/>
        </authorList>
    </citation>
    <scope>IDENTIFICATION</scope>
</reference>
<organism evidence="3">
    <name type="scientific">Gongylonema pulchrum</name>
    <dbReference type="NCBI Taxonomy" id="637853"/>
    <lineage>
        <taxon>Eukaryota</taxon>
        <taxon>Metazoa</taxon>
        <taxon>Ecdysozoa</taxon>
        <taxon>Nematoda</taxon>
        <taxon>Chromadorea</taxon>
        <taxon>Rhabditida</taxon>
        <taxon>Spirurina</taxon>
        <taxon>Spiruromorpha</taxon>
        <taxon>Spiruroidea</taxon>
        <taxon>Gongylonematidae</taxon>
        <taxon>Gongylonema</taxon>
    </lineage>
</organism>
<proteinExistence type="predicted"/>
<gene>
    <name evidence="1" type="ORF">GPUH_LOCUS12120</name>
</gene>
<dbReference type="WBParaSite" id="GPUH_0001213401-mRNA-1">
    <property type="protein sequence ID" value="GPUH_0001213401-mRNA-1"/>
    <property type="gene ID" value="GPUH_0001213401"/>
</dbReference>
<keyword evidence="2" id="KW-1185">Reference proteome</keyword>
<protein>
    <submittedName>
        <fullName evidence="3">J domain-containing protein</fullName>
    </submittedName>
</protein>
<evidence type="ECO:0000313" key="2">
    <source>
        <dbReference type="Proteomes" id="UP000271098"/>
    </source>
</evidence>
<accession>A0A183DTS9</accession>
<dbReference type="AlphaFoldDB" id="A0A183DTS9"/>
<reference evidence="1 2" key="2">
    <citation type="submission" date="2018-11" db="EMBL/GenBank/DDBJ databases">
        <authorList>
            <consortium name="Pathogen Informatics"/>
        </authorList>
    </citation>
    <scope>NUCLEOTIDE SEQUENCE [LARGE SCALE GENOMIC DNA]</scope>
</reference>
<dbReference type="Gene3D" id="1.20.1270.10">
    <property type="match status" value="1"/>
</dbReference>